<dbReference type="PANTHER" id="PTHR46289:SF14">
    <property type="entry name" value="DUF4371 DOMAIN-CONTAINING PROTEIN"/>
    <property type="match status" value="1"/>
</dbReference>
<organism evidence="2 3">
    <name type="scientific">Capitella teleta</name>
    <name type="common">Polychaete worm</name>
    <dbReference type="NCBI Taxonomy" id="283909"/>
    <lineage>
        <taxon>Eukaryota</taxon>
        <taxon>Metazoa</taxon>
        <taxon>Spiralia</taxon>
        <taxon>Lophotrochozoa</taxon>
        <taxon>Annelida</taxon>
        <taxon>Polychaeta</taxon>
        <taxon>Sedentaria</taxon>
        <taxon>Scolecida</taxon>
        <taxon>Capitellidae</taxon>
        <taxon>Capitella</taxon>
    </lineage>
</organism>
<evidence type="ECO:0000313" key="3">
    <source>
        <dbReference type="Proteomes" id="UP000014760"/>
    </source>
</evidence>
<evidence type="ECO:0000259" key="1">
    <source>
        <dbReference type="Pfam" id="PF05699"/>
    </source>
</evidence>
<keyword evidence="3" id="KW-1185">Reference proteome</keyword>
<dbReference type="InterPro" id="IPR012337">
    <property type="entry name" value="RNaseH-like_sf"/>
</dbReference>
<dbReference type="InterPro" id="IPR008906">
    <property type="entry name" value="HATC_C_dom"/>
</dbReference>
<reference evidence="3" key="2">
    <citation type="journal article" date="2013" name="Nature">
        <title>Insights into bilaterian evolution from three spiralian genomes.</title>
        <authorList>
            <person name="Simakov O."/>
            <person name="Marletaz F."/>
            <person name="Cho S.J."/>
            <person name="Edsinger-Gonzales E."/>
            <person name="Havlak P."/>
            <person name="Hellsten U."/>
            <person name="Kuo D.H."/>
            <person name="Larsson T."/>
            <person name="Lv J."/>
            <person name="Arendt D."/>
            <person name="Savage R."/>
            <person name="Osoegawa K."/>
            <person name="de Jong P."/>
            <person name="Grimwood J."/>
            <person name="Chapman J.A."/>
            <person name="Shapiro H."/>
            <person name="Aerts A."/>
            <person name="Otillar R.P."/>
            <person name="Terry A.Y."/>
            <person name="Boore J.L."/>
            <person name="Grigoriev I.V."/>
            <person name="Lindberg D.R."/>
            <person name="Seaver E.C."/>
            <person name="Weisblat D.A."/>
            <person name="Putnam N.H."/>
            <person name="Rokhsar D.S."/>
        </authorList>
    </citation>
    <scope>NUCLEOTIDE SEQUENCE</scope>
    <source>
        <strain evidence="3">I ESC-2004</strain>
    </source>
</reference>
<dbReference type="OMA" id="AMMSIEK"/>
<protein>
    <recommendedName>
        <fullName evidence="1">HAT C-terminal dimerisation domain-containing protein</fullName>
    </recommendedName>
</protein>
<dbReference type="HOGENOM" id="CLU_006175_9_4_1"/>
<dbReference type="OrthoDB" id="10037933at2759"/>
<dbReference type="EMBL" id="AMQN01018248">
    <property type="status" value="NOT_ANNOTATED_CDS"/>
    <property type="molecule type" value="Genomic_DNA"/>
</dbReference>
<dbReference type="PANTHER" id="PTHR46289">
    <property type="entry name" value="52 KDA REPRESSOR OF THE INHIBITOR OF THE PROTEIN KINASE-LIKE PROTEIN-RELATED"/>
    <property type="match status" value="1"/>
</dbReference>
<dbReference type="SUPFAM" id="SSF53098">
    <property type="entry name" value="Ribonuclease H-like"/>
    <property type="match status" value="1"/>
</dbReference>
<reference evidence="3" key="1">
    <citation type="submission" date="2012-12" db="EMBL/GenBank/DDBJ databases">
        <authorList>
            <person name="Hellsten U."/>
            <person name="Grimwood J."/>
            <person name="Chapman J.A."/>
            <person name="Shapiro H."/>
            <person name="Aerts A."/>
            <person name="Otillar R.P."/>
            <person name="Terry A.Y."/>
            <person name="Boore J.L."/>
            <person name="Simakov O."/>
            <person name="Marletaz F."/>
            <person name="Cho S.-J."/>
            <person name="Edsinger-Gonzales E."/>
            <person name="Havlak P."/>
            <person name="Kuo D.-H."/>
            <person name="Larsson T."/>
            <person name="Lv J."/>
            <person name="Arendt D."/>
            <person name="Savage R."/>
            <person name="Osoegawa K."/>
            <person name="de Jong P."/>
            <person name="Lindberg D.R."/>
            <person name="Seaver E.C."/>
            <person name="Weisblat D.A."/>
            <person name="Putnam N.H."/>
            <person name="Grigoriev I.V."/>
            <person name="Rokhsar D.S."/>
        </authorList>
    </citation>
    <scope>NUCLEOTIDE SEQUENCE</scope>
    <source>
        <strain evidence="3">I ESC-2004</strain>
    </source>
</reference>
<dbReference type="Pfam" id="PF05699">
    <property type="entry name" value="Dimer_Tnp_hAT"/>
    <property type="match status" value="1"/>
</dbReference>
<proteinExistence type="predicted"/>
<feature type="domain" description="HAT C-terminal dimerisation" evidence="1">
    <location>
        <begin position="4"/>
        <end position="59"/>
    </location>
</feature>
<reference evidence="2" key="3">
    <citation type="submission" date="2015-06" db="UniProtKB">
        <authorList>
            <consortium name="EnsemblMetazoa"/>
        </authorList>
    </citation>
    <scope>IDENTIFICATION</scope>
</reference>
<dbReference type="Proteomes" id="UP000014760">
    <property type="component" value="Unassembled WGS sequence"/>
</dbReference>
<name>X2B6K8_CAPTE</name>
<dbReference type="InterPro" id="IPR052958">
    <property type="entry name" value="IFN-induced_PKR_regulator"/>
</dbReference>
<dbReference type="EnsemblMetazoa" id="CapteT59360">
    <property type="protein sequence ID" value="CapteP59360"/>
    <property type="gene ID" value="CapteG59360"/>
</dbReference>
<dbReference type="STRING" id="283909.R7VH42"/>
<sequence>MTEMFPFTLSIYELVLTIGCSSAACERSFSAMKRIKSYQRSTMSEARLHGLSLLNIKNDI</sequence>
<accession>X2B6K8</accession>
<evidence type="ECO:0000313" key="2">
    <source>
        <dbReference type="EnsemblMetazoa" id="CapteP59360"/>
    </source>
</evidence>